<feature type="transmembrane region" description="Helical" evidence="2">
    <location>
        <begin position="63"/>
        <end position="86"/>
    </location>
</feature>
<comment type="caution">
    <text evidence="3">The sequence shown here is derived from an EMBL/GenBank/DDBJ whole genome shotgun (WGS) entry which is preliminary data.</text>
</comment>
<feature type="non-terminal residue" evidence="3">
    <location>
        <position position="1"/>
    </location>
</feature>
<keyword evidence="2" id="KW-1133">Transmembrane helix</keyword>
<dbReference type="AlphaFoldDB" id="A0A9W8MIZ0"/>
<evidence type="ECO:0000256" key="2">
    <source>
        <dbReference type="SAM" id="Phobius"/>
    </source>
</evidence>
<organism evidence="3 4">
    <name type="scientific">Candolleomyces eurysporus</name>
    <dbReference type="NCBI Taxonomy" id="2828524"/>
    <lineage>
        <taxon>Eukaryota</taxon>
        <taxon>Fungi</taxon>
        <taxon>Dikarya</taxon>
        <taxon>Basidiomycota</taxon>
        <taxon>Agaricomycotina</taxon>
        <taxon>Agaricomycetes</taxon>
        <taxon>Agaricomycetidae</taxon>
        <taxon>Agaricales</taxon>
        <taxon>Agaricineae</taxon>
        <taxon>Psathyrellaceae</taxon>
        <taxon>Candolleomyces</taxon>
    </lineage>
</organism>
<feature type="region of interest" description="Disordered" evidence="1">
    <location>
        <begin position="1"/>
        <end position="25"/>
    </location>
</feature>
<gene>
    <name evidence="3" type="ORF">H1R20_g3347</name>
</gene>
<evidence type="ECO:0000313" key="4">
    <source>
        <dbReference type="Proteomes" id="UP001140091"/>
    </source>
</evidence>
<evidence type="ECO:0000313" key="3">
    <source>
        <dbReference type="EMBL" id="KAJ2933710.1"/>
    </source>
</evidence>
<accession>A0A9W8MIZ0</accession>
<proteinExistence type="predicted"/>
<keyword evidence="2" id="KW-0812">Transmembrane</keyword>
<dbReference type="OrthoDB" id="3351168at2759"/>
<feature type="transmembrane region" description="Helical" evidence="2">
    <location>
        <begin position="106"/>
        <end position="128"/>
    </location>
</feature>
<sequence length="681" mass="73502">MALPSQQDHAYSKPDSLTDDYGGLEAHNMPEKEAMLSKHPKDNISQSRIKRGRKRSKFLSIRYIVPLLTLSIQTILLSFLWIFFAVTSRAPVALPDSIARAVKVNAQPVLMVVSLFATVISIVSSFLFTRSIRYSLGRFLSGPLPISFFNFGAAVKLSRKKPVIAFKSFAWTFSSIVLVMSTASQTASWTTLLTPKEIPVTAALQGFELDISSEAFGSLMLANRDVVTPEFFAHSLPLVTQSGATAASTRFSQPSILNFNQLSYINSTSGTLPATWMPWVTPSTSARGSSIPASISFGAFRPSISTLDREPFPVSFSLTQQGFTSRVECRSATLSGTSRPSIFLSSATETVGEDVPGATPQNITVSMMTTGCTGDGYTSLNYDGSNAGNNAGLVRGRPVFTNAARDAVFGTSCAVVGGDGRPHWDLILVGTGRYSFMGNTICSLWPLTTSVDVEYQDASSFFNSSFPSFINHTRVTNETSAPWLGQFATDIFLQGVVGEGQSTAGSSLGDVIRGFVVGPDGSQVDQALVPRVLEAYVRGVLEFSVTLLRTAYSSSNNGLYPNSASEIPENLRRPLNGTYVTETIGCIVGLTSIFVIIFSMWWTSRVSWKTAGGRGPALTEAEDRAQTFFDPDDLLHVITASRAGGLTHVDFLGYDEKPDEWERTVGIKLGSASYGVGFVTQ</sequence>
<keyword evidence="2" id="KW-0472">Membrane</keyword>
<dbReference type="EMBL" id="JANBPK010000737">
    <property type="protein sequence ID" value="KAJ2933710.1"/>
    <property type="molecule type" value="Genomic_DNA"/>
</dbReference>
<dbReference type="Proteomes" id="UP001140091">
    <property type="component" value="Unassembled WGS sequence"/>
</dbReference>
<feature type="transmembrane region" description="Helical" evidence="2">
    <location>
        <begin position="579"/>
        <end position="602"/>
    </location>
</feature>
<name>A0A9W8MIZ0_9AGAR</name>
<evidence type="ECO:0000256" key="1">
    <source>
        <dbReference type="SAM" id="MobiDB-lite"/>
    </source>
</evidence>
<reference evidence="3" key="1">
    <citation type="submission" date="2022-06" db="EMBL/GenBank/DDBJ databases">
        <title>Genome Sequence of Candolleomyces eurysporus.</title>
        <authorList>
            <person name="Buettner E."/>
        </authorList>
    </citation>
    <scope>NUCLEOTIDE SEQUENCE</scope>
    <source>
        <strain evidence="3">VTCC 930004</strain>
    </source>
</reference>
<protein>
    <submittedName>
        <fullName evidence="3">Uncharacterized protein</fullName>
    </submittedName>
</protein>
<keyword evidence="4" id="KW-1185">Reference proteome</keyword>